<dbReference type="EMBL" id="VLLI01000006">
    <property type="protein sequence ID" value="TWI99998.1"/>
    <property type="molecule type" value="Genomic_DNA"/>
</dbReference>
<sequence length="161" mass="18005">MKKVFLILLVIVLATKLTKAQTDWKSYKVDDKISIKLPMEPVRKDVNDMTVLTKDSSAFFVTILDAGVDSAKTSEIINKPGFADALKKAIVDKMPGFTVGEMTRSSWKSYTVFRAEGIDSSKNLKLYFCMLSIGIRLYFMGNVVPEKSSNHTDLINLLSLN</sequence>
<gene>
    <name evidence="2" type="ORF">JN11_02414</name>
</gene>
<accession>A0A562U374</accession>
<feature type="signal peptide" evidence="1">
    <location>
        <begin position="1"/>
        <end position="20"/>
    </location>
</feature>
<keyword evidence="3" id="KW-1185">Reference proteome</keyword>
<reference evidence="2 3" key="1">
    <citation type="submission" date="2019-07" db="EMBL/GenBank/DDBJ databases">
        <title>Genomic Encyclopedia of Archaeal and Bacterial Type Strains, Phase II (KMG-II): from individual species to whole genera.</title>
        <authorList>
            <person name="Goeker M."/>
        </authorList>
    </citation>
    <scope>NUCLEOTIDE SEQUENCE [LARGE SCALE GENOMIC DNA]</scope>
    <source>
        <strain evidence="2 3">ATCC BAA-1854</strain>
    </source>
</reference>
<evidence type="ECO:0000313" key="2">
    <source>
        <dbReference type="EMBL" id="TWI99998.1"/>
    </source>
</evidence>
<name>A0A562U374_9SPHI</name>
<proteinExistence type="predicted"/>
<protein>
    <submittedName>
        <fullName evidence="2">Uncharacterized protein</fullName>
    </submittedName>
</protein>
<feature type="chain" id="PRO_5022089168" evidence="1">
    <location>
        <begin position="21"/>
        <end position="161"/>
    </location>
</feature>
<evidence type="ECO:0000313" key="3">
    <source>
        <dbReference type="Proteomes" id="UP000317010"/>
    </source>
</evidence>
<dbReference type="RefSeq" id="WP_144912795.1">
    <property type="nucleotide sequence ID" value="NZ_VLLI01000006.1"/>
</dbReference>
<keyword evidence="1" id="KW-0732">Signal</keyword>
<organism evidence="2 3">
    <name type="scientific">Mucilaginibacter frigoritolerans</name>
    <dbReference type="NCBI Taxonomy" id="652788"/>
    <lineage>
        <taxon>Bacteria</taxon>
        <taxon>Pseudomonadati</taxon>
        <taxon>Bacteroidota</taxon>
        <taxon>Sphingobacteriia</taxon>
        <taxon>Sphingobacteriales</taxon>
        <taxon>Sphingobacteriaceae</taxon>
        <taxon>Mucilaginibacter</taxon>
    </lineage>
</organism>
<evidence type="ECO:0000256" key="1">
    <source>
        <dbReference type="SAM" id="SignalP"/>
    </source>
</evidence>
<dbReference type="AlphaFoldDB" id="A0A562U374"/>
<comment type="caution">
    <text evidence="2">The sequence shown here is derived from an EMBL/GenBank/DDBJ whole genome shotgun (WGS) entry which is preliminary data.</text>
</comment>
<dbReference type="OrthoDB" id="767434at2"/>
<dbReference type="Proteomes" id="UP000317010">
    <property type="component" value="Unassembled WGS sequence"/>
</dbReference>